<dbReference type="EMBL" id="JACHXO010000007">
    <property type="protein sequence ID" value="MBB3196208.1"/>
    <property type="molecule type" value="Genomic_DNA"/>
</dbReference>
<dbReference type="PANTHER" id="PTHR43739:SF5">
    <property type="entry name" value="EXO-ALPHA-SIALIDASE"/>
    <property type="match status" value="1"/>
</dbReference>
<dbReference type="RefSeq" id="WP_088454324.1">
    <property type="nucleotide sequence ID" value="NZ_JACHXO010000007.1"/>
</dbReference>
<organism evidence="1 2">
    <name type="scientific">Roseateles terrae</name>
    <dbReference type="NCBI Taxonomy" id="431060"/>
    <lineage>
        <taxon>Bacteria</taxon>
        <taxon>Pseudomonadati</taxon>
        <taxon>Pseudomonadota</taxon>
        <taxon>Betaproteobacteria</taxon>
        <taxon>Burkholderiales</taxon>
        <taxon>Sphaerotilaceae</taxon>
        <taxon>Roseateles</taxon>
    </lineage>
</organism>
<dbReference type="InterPro" id="IPR052025">
    <property type="entry name" value="Xyloglucanase_GH74"/>
</dbReference>
<dbReference type="PANTHER" id="PTHR43739">
    <property type="entry name" value="XYLOGLUCANASE (EUROFUNG)"/>
    <property type="match status" value="1"/>
</dbReference>
<gene>
    <name evidence="1" type="ORF">FHS28_003620</name>
</gene>
<dbReference type="Proteomes" id="UP000574369">
    <property type="component" value="Unassembled WGS sequence"/>
</dbReference>
<accession>A0ABR6GVS3</accession>
<proteinExistence type="predicted"/>
<name>A0ABR6GVS3_9BURK</name>
<dbReference type="InterPro" id="IPR015943">
    <property type="entry name" value="WD40/YVTN_repeat-like_dom_sf"/>
</dbReference>
<dbReference type="Gene3D" id="2.130.10.10">
    <property type="entry name" value="YVTN repeat-like/Quinoprotein amine dehydrogenase"/>
    <property type="match status" value="1"/>
</dbReference>
<evidence type="ECO:0000313" key="2">
    <source>
        <dbReference type="Proteomes" id="UP000574369"/>
    </source>
</evidence>
<protein>
    <recommendedName>
        <fullName evidence="3">Sialidase</fullName>
    </recommendedName>
</protein>
<keyword evidence="2" id="KW-1185">Reference proteome</keyword>
<comment type="caution">
    <text evidence="1">The sequence shown here is derived from an EMBL/GenBank/DDBJ whole genome shotgun (WGS) entry which is preliminary data.</text>
</comment>
<evidence type="ECO:0008006" key="3">
    <source>
        <dbReference type="Google" id="ProtNLM"/>
    </source>
</evidence>
<reference evidence="1 2" key="1">
    <citation type="submission" date="2020-08" db="EMBL/GenBank/DDBJ databases">
        <title>Genomic Encyclopedia of Type Strains, Phase III (KMG-III): the genomes of soil and plant-associated and newly described type strains.</title>
        <authorList>
            <person name="Whitman W."/>
        </authorList>
    </citation>
    <scope>NUCLEOTIDE SEQUENCE [LARGE SCALE GENOMIC DNA]</scope>
    <source>
        <strain evidence="1 2">CECT 7247</strain>
    </source>
</reference>
<dbReference type="SUPFAM" id="SSF110296">
    <property type="entry name" value="Oligoxyloglucan reducing end-specific cellobiohydrolase"/>
    <property type="match status" value="1"/>
</dbReference>
<dbReference type="CDD" id="cd15482">
    <property type="entry name" value="Sialidase_non-viral"/>
    <property type="match status" value="1"/>
</dbReference>
<sequence length="359" mass="39101">MTTTAWIGTRKGLFELQQRDGDGWSVARHHFAGDPVSMVLPPAVPGGRVIAALNLGHFGCKLQASDDGGATWHELPAPAFPGQPEGAEGPAWKLQQIWSLERGSDGRLWAGTIPGGLFVSEDDGERWSLVESLWHQPARLGWFGGGYDAPGIHSICIHPKQPSQVLLGISCGGAWRTEDGGQHWQISAKGMRADFMPPEQAGEENTQDPHRIVACEADPRVLWCQHHNGVWRSEDGGAFWREIKPPVSGFGFAVAAHAADPLTAWFVPAVKDERRLPVDGALAVNRTRDGGETFETLRSGLPQQHCYDLVYRHGLAAHADGRRLMMGSTTGNVWASGDAGDHWRNVSHTLPPVYCVRFG</sequence>
<evidence type="ECO:0000313" key="1">
    <source>
        <dbReference type="EMBL" id="MBB3196208.1"/>
    </source>
</evidence>